<name>A0ABS2FFT4_9CLOT</name>
<dbReference type="RefSeq" id="WP_204572277.1">
    <property type="nucleotide sequence ID" value="NZ_JACJLL010000045.1"/>
</dbReference>
<dbReference type="Pfam" id="PF14559">
    <property type="entry name" value="TPR_19"/>
    <property type="match status" value="1"/>
</dbReference>
<dbReference type="InterPro" id="IPR019734">
    <property type="entry name" value="TPR_rpt"/>
</dbReference>
<dbReference type="InterPro" id="IPR011990">
    <property type="entry name" value="TPR-like_helical_dom_sf"/>
</dbReference>
<keyword evidence="1" id="KW-0677">Repeat</keyword>
<feature type="transmembrane region" description="Helical" evidence="4">
    <location>
        <begin position="12"/>
        <end position="45"/>
    </location>
</feature>
<dbReference type="PANTHER" id="PTHR44943">
    <property type="entry name" value="CELLULOSE SYNTHASE OPERON PROTEIN C"/>
    <property type="match status" value="1"/>
</dbReference>
<dbReference type="InterPro" id="IPR051685">
    <property type="entry name" value="Ycf3/AcsC/BcsC/TPR_MFPF"/>
</dbReference>
<keyword evidence="4" id="KW-0812">Transmembrane</keyword>
<evidence type="ECO:0000256" key="1">
    <source>
        <dbReference type="ARBA" id="ARBA00022737"/>
    </source>
</evidence>
<dbReference type="SMART" id="SM00028">
    <property type="entry name" value="TPR"/>
    <property type="match status" value="3"/>
</dbReference>
<dbReference type="Pfam" id="PF13181">
    <property type="entry name" value="TPR_8"/>
    <property type="match status" value="1"/>
</dbReference>
<sequence length="279" mass="32167">MGKNLNKGTIILLSIGVLSLLLGIFLGIQFAILAFLMLLLIYLIITKKHYIKVFKAMKSYKLEDYKTTLEYYRDAAMSPWANAPIIINYLICELKYGKPSLAKEYINENLNLKSIKPHEFINLEVTKAIVIWKTSSKEEAITSLKNLLANNKNTYIYETLTSFLLCSNKFDEAKNYINEAMEFNPDNNIIKSNYAEICYKLEKFDEAKKYFDTLINENVRFIEPYYYTALIENKNGNFEKSIELLRKAQELNESLVSLISQSDVEQALNCAMVKSLNSV</sequence>
<dbReference type="SUPFAM" id="SSF81901">
    <property type="entry name" value="HCP-like"/>
    <property type="match status" value="1"/>
</dbReference>
<reference evidence="5 6" key="1">
    <citation type="journal article" date="2021" name="Sci. Rep.">
        <title>The distribution of antibiotic resistance genes in chicken gut microbiota commensals.</title>
        <authorList>
            <person name="Juricova H."/>
            <person name="Matiasovicova J."/>
            <person name="Kubasova T."/>
            <person name="Cejkova D."/>
            <person name="Rychlik I."/>
        </authorList>
    </citation>
    <scope>NUCLEOTIDE SEQUENCE [LARGE SCALE GENOMIC DNA]</scope>
    <source>
        <strain evidence="5 6">An435</strain>
    </source>
</reference>
<evidence type="ECO:0000313" key="6">
    <source>
        <dbReference type="Proteomes" id="UP000767334"/>
    </source>
</evidence>
<gene>
    <name evidence="5" type="ORF">H6A19_08700</name>
</gene>
<evidence type="ECO:0000256" key="3">
    <source>
        <dbReference type="PROSITE-ProRule" id="PRU00339"/>
    </source>
</evidence>
<dbReference type="Gene3D" id="1.25.40.10">
    <property type="entry name" value="Tetratricopeptide repeat domain"/>
    <property type="match status" value="1"/>
</dbReference>
<evidence type="ECO:0000313" key="5">
    <source>
        <dbReference type="EMBL" id="MBM6819415.1"/>
    </source>
</evidence>
<evidence type="ECO:0000256" key="2">
    <source>
        <dbReference type="ARBA" id="ARBA00022803"/>
    </source>
</evidence>
<proteinExistence type="predicted"/>
<keyword evidence="2 3" id="KW-0802">TPR repeat</keyword>
<dbReference type="PANTHER" id="PTHR44943:SF8">
    <property type="entry name" value="TPR REPEAT-CONTAINING PROTEIN MJ0263"/>
    <property type="match status" value="1"/>
</dbReference>
<dbReference type="Proteomes" id="UP000767334">
    <property type="component" value="Unassembled WGS sequence"/>
</dbReference>
<feature type="repeat" description="TPR" evidence="3">
    <location>
        <begin position="154"/>
        <end position="187"/>
    </location>
</feature>
<keyword evidence="6" id="KW-1185">Reference proteome</keyword>
<comment type="caution">
    <text evidence="5">The sequence shown here is derived from an EMBL/GenBank/DDBJ whole genome shotgun (WGS) entry which is preliminary data.</text>
</comment>
<dbReference type="PROSITE" id="PS50005">
    <property type="entry name" value="TPR"/>
    <property type="match status" value="1"/>
</dbReference>
<accession>A0ABS2FFT4</accession>
<keyword evidence="4" id="KW-1133">Transmembrane helix</keyword>
<organism evidence="5 6">
    <name type="scientific">Clostridium saudiense</name>
    <dbReference type="NCBI Taxonomy" id="1414720"/>
    <lineage>
        <taxon>Bacteria</taxon>
        <taxon>Bacillati</taxon>
        <taxon>Bacillota</taxon>
        <taxon>Clostridia</taxon>
        <taxon>Eubacteriales</taxon>
        <taxon>Clostridiaceae</taxon>
        <taxon>Clostridium</taxon>
    </lineage>
</organism>
<protein>
    <submittedName>
        <fullName evidence="5">Tetratricopeptide repeat protein</fullName>
    </submittedName>
</protein>
<dbReference type="EMBL" id="JACJLL010000045">
    <property type="protein sequence ID" value="MBM6819415.1"/>
    <property type="molecule type" value="Genomic_DNA"/>
</dbReference>
<keyword evidence="4" id="KW-0472">Membrane</keyword>
<evidence type="ECO:0000256" key="4">
    <source>
        <dbReference type="SAM" id="Phobius"/>
    </source>
</evidence>